<feature type="signal peptide" evidence="2">
    <location>
        <begin position="1"/>
        <end position="20"/>
    </location>
</feature>
<dbReference type="AlphaFoldDB" id="A0A212FKT8"/>
<dbReference type="Proteomes" id="UP000007151">
    <property type="component" value="Unassembled WGS sequence"/>
</dbReference>
<dbReference type="GO" id="GO:0016301">
    <property type="term" value="F:kinase activity"/>
    <property type="evidence" value="ECO:0007669"/>
    <property type="project" value="UniProtKB-KW"/>
</dbReference>
<keyword evidence="1" id="KW-0812">Transmembrane</keyword>
<sequence>MAVLWVILILFSTGLEFSQGFPVDPTPRVYPHESSGLLLEGWSSTVLLALALILTAAVVLFGCTWCYRHKDCK</sequence>
<keyword evidence="1" id="KW-0472">Membrane</keyword>
<keyword evidence="3" id="KW-0418">Kinase</keyword>
<protein>
    <submittedName>
        <fullName evidence="3">Serine/threonine-protein kinase</fullName>
    </submittedName>
</protein>
<keyword evidence="2" id="KW-0732">Signal</keyword>
<comment type="caution">
    <text evidence="3">The sequence shown here is derived from an EMBL/GenBank/DDBJ whole genome shotgun (WGS) entry which is preliminary data.</text>
</comment>
<feature type="non-terminal residue" evidence="3">
    <location>
        <position position="73"/>
    </location>
</feature>
<proteinExistence type="predicted"/>
<accession>A0A212FKT8</accession>
<evidence type="ECO:0000256" key="2">
    <source>
        <dbReference type="SAM" id="SignalP"/>
    </source>
</evidence>
<evidence type="ECO:0000256" key="1">
    <source>
        <dbReference type="SAM" id="Phobius"/>
    </source>
</evidence>
<evidence type="ECO:0000313" key="4">
    <source>
        <dbReference type="Proteomes" id="UP000007151"/>
    </source>
</evidence>
<gene>
    <name evidence="3" type="ORF">KGM_200287A</name>
</gene>
<keyword evidence="4" id="KW-1185">Reference proteome</keyword>
<evidence type="ECO:0000313" key="3">
    <source>
        <dbReference type="EMBL" id="OWR54310.1"/>
    </source>
</evidence>
<dbReference type="EMBL" id="AGBW02008005">
    <property type="protein sequence ID" value="OWR54310.1"/>
    <property type="molecule type" value="Genomic_DNA"/>
</dbReference>
<keyword evidence="1" id="KW-1133">Transmembrane helix</keyword>
<keyword evidence="3" id="KW-0808">Transferase</keyword>
<organism evidence="3 4">
    <name type="scientific">Danaus plexippus plexippus</name>
    <dbReference type="NCBI Taxonomy" id="278856"/>
    <lineage>
        <taxon>Eukaryota</taxon>
        <taxon>Metazoa</taxon>
        <taxon>Ecdysozoa</taxon>
        <taxon>Arthropoda</taxon>
        <taxon>Hexapoda</taxon>
        <taxon>Insecta</taxon>
        <taxon>Pterygota</taxon>
        <taxon>Neoptera</taxon>
        <taxon>Endopterygota</taxon>
        <taxon>Lepidoptera</taxon>
        <taxon>Glossata</taxon>
        <taxon>Ditrysia</taxon>
        <taxon>Papilionoidea</taxon>
        <taxon>Nymphalidae</taxon>
        <taxon>Danainae</taxon>
        <taxon>Danaini</taxon>
        <taxon>Danaina</taxon>
        <taxon>Danaus</taxon>
        <taxon>Danaus</taxon>
    </lineage>
</organism>
<dbReference type="InParanoid" id="A0A212FKT8"/>
<dbReference type="KEGG" id="dpl:KGM_200287A"/>
<name>A0A212FKT8_DANPL</name>
<feature type="transmembrane region" description="Helical" evidence="1">
    <location>
        <begin position="42"/>
        <end position="67"/>
    </location>
</feature>
<feature type="chain" id="PRO_5013052701" evidence="2">
    <location>
        <begin position="21"/>
        <end position="73"/>
    </location>
</feature>
<reference evidence="3 4" key="1">
    <citation type="journal article" date="2011" name="Cell">
        <title>The monarch butterfly genome yields insights into long-distance migration.</title>
        <authorList>
            <person name="Zhan S."/>
            <person name="Merlin C."/>
            <person name="Boore J.L."/>
            <person name="Reppert S.M."/>
        </authorList>
    </citation>
    <scope>NUCLEOTIDE SEQUENCE [LARGE SCALE GENOMIC DNA]</scope>
    <source>
        <strain evidence="3">F-2</strain>
    </source>
</reference>